<reference evidence="1 2" key="2">
    <citation type="journal article" date="2017" name="Nature">
        <title>The Apostasia genome and the evolution of orchids.</title>
        <authorList>
            <person name="Zhang G.Q."/>
            <person name="Liu K.W."/>
            <person name="Li Z."/>
            <person name="Lohaus R."/>
            <person name="Hsiao Y.Y."/>
            <person name="Niu S.C."/>
            <person name="Wang J.Y."/>
            <person name="Lin Y.C."/>
            <person name="Xu Q."/>
            <person name="Chen L.J."/>
            <person name="Yoshida K."/>
            <person name="Fujiwara S."/>
            <person name="Wang Z.W."/>
            <person name="Zhang Y.Q."/>
            <person name="Mitsuda N."/>
            <person name="Wang M."/>
            <person name="Liu G.H."/>
            <person name="Pecoraro L."/>
            <person name="Huang H.X."/>
            <person name="Xiao X.J."/>
            <person name="Lin M."/>
            <person name="Wu X.Y."/>
            <person name="Wu W.L."/>
            <person name="Chen Y.Y."/>
            <person name="Chang S.B."/>
            <person name="Sakamoto S."/>
            <person name="Ohme-Takagi M."/>
            <person name="Yagi M."/>
            <person name="Zeng S.J."/>
            <person name="Shen C.Y."/>
            <person name="Yeh C.M."/>
            <person name="Luo Y.B."/>
            <person name="Tsai W.C."/>
            <person name="Van de Peer Y."/>
            <person name="Liu Z.J."/>
        </authorList>
    </citation>
    <scope>NUCLEOTIDE SEQUENCE [LARGE SCALE GENOMIC DNA]</scope>
    <source>
        <tissue evidence="1">The whole plant</tissue>
    </source>
</reference>
<dbReference type="EMBL" id="KZ502581">
    <property type="protein sequence ID" value="PKU75681.1"/>
    <property type="molecule type" value="Genomic_DNA"/>
</dbReference>
<name>A0A2I0WJ47_9ASPA</name>
<keyword evidence="2" id="KW-1185">Reference proteome</keyword>
<reference evidence="1 2" key="1">
    <citation type="journal article" date="2016" name="Sci. Rep.">
        <title>The Dendrobium catenatum Lindl. genome sequence provides insights into polysaccharide synthase, floral development and adaptive evolution.</title>
        <authorList>
            <person name="Zhang G.Q."/>
            <person name="Xu Q."/>
            <person name="Bian C."/>
            <person name="Tsai W.C."/>
            <person name="Yeh C.M."/>
            <person name="Liu K.W."/>
            <person name="Yoshida K."/>
            <person name="Zhang L.S."/>
            <person name="Chang S.B."/>
            <person name="Chen F."/>
            <person name="Shi Y."/>
            <person name="Su Y.Y."/>
            <person name="Zhang Y.Q."/>
            <person name="Chen L.J."/>
            <person name="Yin Y."/>
            <person name="Lin M."/>
            <person name="Huang H."/>
            <person name="Deng H."/>
            <person name="Wang Z.W."/>
            <person name="Zhu S.L."/>
            <person name="Zhao X."/>
            <person name="Deng C."/>
            <person name="Niu S.C."/>
            <person name="Huang J."/>
            <person name="Wang M."/>
            <person name="Liu G.H."/>
            <person name="Yang H.J."/>
            <person name="Xiao X.J."/>
            <person name="Hsiao Y.Y."/>
            <person name="Wu W.L."/>
            <person name="Chen Y.Y."/>
            <person name="Mitsuda N."/>
            <person name="Ohme-Takagi M."/>
            <person name="Luo Y.B."/>
            <person name="Van de Peer Y."/>
            <person name="Liu Z.J."/>
        </authorList>
    </citation>
    <scope>NUCLEOTIDE SEQUENCE [LARGE SCALE GENOMIC DNA]</scope>
    <source>
        <tissue evidence="1">The whole plant</tissue>
    </source>
</reference>
<proteinExistence type="predicted"/>
<dbReference type="Proteomes" id="UP000233837">
    <property type="component" value="Unassembled WGS sequence"/>
</dbReference>
<accession>A0A2I0WJ47</accession>
<gene>
    <name evidence="1" type="ORF">MA16_Dca023021</name>
</gene>
<evidence type="ECO:0000313" key="1">
    <source>
        <dbReference type="EMBL" id="PKU75681.1"/>
    </source>
</evidence>
<dbReference type="AlphaFoldDB" id="A0A2I0WJ47"/>
<evidence type="ECO:0000313" key="2">
    <source>
        <dbReference type="Proteomes" id="UP000233837"/>
    </source>
</evidence>
<organism evidence="1 2">
    <name type="scientific">Dendrobium catenatum</name>
    <dbReference type="NCBI Taxonomy" id="906689"/>
    <lineage>
        <taxon>Eukaryota</taxon>
        <taxon>Viridiplantae</taxon>
        <taxon>Streptophyta</taxon>
        <taxon>Embryophyta</taxon>
        <taxon>Tracheophyta</taxon>
        <taxon>Spermatophyta</taxon>
        <taxon>Magnoliopsida</taxon>
        <taxon>Liliopsida</taxon>
        <taxon>Asparagales</taxon>
        <taxon>Orchidaceae</taxon>
        <taxon>Epidendroideae</taxon>
        <taxon>Malaxideae</taxon>
        <taxon>Dendrobiinae</taxon>
        <taxon>Dendrobium</taxon>
    </lineage>
</organism>
<sequence length="104" mass="12116">MIGYLVALLIAKPQLLPKSGKQFQLKLMDGKSDWNRYWCVDDYLAHLCQLKLELFESFVDSCWIYEDHIRNFWGPIFDRTMMITDSAQLPLGRSSGQPGAMLYH</sequence>
<protein>
    <submittedName>
        <fullName evidence="1">Uncharacterized protein</fullName>
    </submittedName>
</protein>